<accession>G4Z243</accession>
<sequence length="234" mass="25356">MLGASRLAAAAARRSAAPRALFHGLPGLPASSLLSATRARVFVQPPPRARSPTTLLTSSAGRRCSSSVPKAAEGDAAAAEPMTHMERLKDLWRKYGVVAIGTYLSMYGVVLGSMYLAIDQGWVRTNKRTNSKGEGQPDESFNLVTTTNKWGFVKFAEDLGVAQYLEVERVSSKTGTFLLAWIATKFTEPVRLAVTLAITPRIARLLGRAPKLPPKAPRSILMRKQQAPKEQPKA</sequence>
<proteinExistence type="predicted"/>
<dbReference type="Proteomes" id="UP000002640">
    <property type="component" value="Unassembled WGS sequence"/>
</dbReference>
<gene>
    <name evidence="4" type="ORF">PHYSODRAFT_256309</name>
</gene>
<keyword evidence="2" id="KW-0812">Transmembrane</keyword>
<dbReference type="PANTHER" id="PTHR21377:SF18">
    <property type="entry name" value="DUF1279 DOMAIN-CONTAINING PROTEIN"/>
    <property type="match status" value="1"/>
</dbReference>
<dbReference type="RefSeq" id="XP_009524095.1">
    <property type="nucleotide sequence ID" value="XM_009525800.1"/>
</dbReference>
<dbReference type="OMA" id="PMTHMER"/>
<dbReference type="GO" id="GO:0005739">
    <property type="term" value="C:mitochondrion"/>
    <property type="evidence" value="ECO:0007669"/>
    <property type="project" value="TreeGrafter"/>
</dbReference>
<feature type="region of interest" description="Disordered" evidence="1">
    <location>
        <begin position="214"/>
        <end position="234"/>
    </location>
</feature>
<organism evidence="4 5">
    <name type="scientific">Phytophthora sojae (strain P6497)</name>
    <name type="common">Soybean stem and root rot agent</name>
    <name type="synonym">Phytophthora megasperma f. sp. glycines</name>
    <dbReference type="NCBI Taxonomy" id="1094619"/>
    <lineage>
        <taxon>Eukaryota</taxon>
        <taxon>Sar</taxon>
        <taxon>Stramenopiles</taxon>
        <taxon>Oomycota</taxon>
        <taxon>Peronosporomycetes</taxon>
        <taxon>Peronosporales</taxon>
        <taxon>Peronosporaceae</taxon>
        <taxon>Phytophthora</taxon>
    </lineage>
</organism>
<dbReference type="GeneID" id="20638727"/>
<feature type="transmembrane region" description="Helical" evidence="2">
    <location>
        <begin position="95"/>
        <end position="118"/>
    </location>
</feature>
<evidence type="ECO:0000313" key="4">
    <source>
        <dbReference type="EMBL" id="EGZ21378.1"/>
    </source>
</evidence>
<dbReference type="InterPro" id="IPR045866">
    <property type="entry name" value="FAM210A/B-like"/>
</dbReference>
<keyword evidence="5" id="KW-1185">Reference proteome</keyword>
<name>G4Z243_PHYSP</name>
<dbReference type="AlphaFoldDB" id="G4Z243"/>
<evidence type="ECO:0000259" key="3">
    <source>
        <dbReference type="Pfam" id="PF06916"/>
    </source>
</evidence>
<dbReference type="InterPro" id="IPR009688">
    <property type="entry name" value="FAM210A/B-like_dom"/>
</dbReference>
<dbReference type="PANTHER" id="PTHR21377">
    <property type="entry name" value="PROTEIN FAM210B, MITOCHONDRIAL"/>
    <property type="match status" value="1"/>
</dbReference>
<reference evidence="4 5" key="1">
    <citation type="journal article" date="2006" name="Science">
        <title>Phytophthora genome sequences uncover evolutionary origins and mechanisms of pathogenesis.</title>
        <authorList>
            <person name="Tyler B.M."/>
            <person name="Tripathy S."/>
            <person name="Zhang X."/>
            <person name="Dehal P."/>
            <person name="Jiang R.H."/>
            <person name="Aerts A."/>
            <person name="Arredondo F.D."/>
            <person name="Baxter L."/>
            <person name="Bensasson D."/>
            <person name="Beynon J.L."/>
            <person name="Chapman J."/>
            <person name="Damasceno C.M."/>
            <person name="Dorrance A.E."/>
            <person name="Dou D."/>
            <person name="Dickerman A.W."/>
            <person name="Dubchak I.L."/>
            <person name="Garbelotto M."/>
            <person name="Gijzen M."/>
            <person name="Gordon S.G."/>
            <person name="Govers F."/>
            <person name="Grunwald N.J."/>
            <person name="Huang W."/>
            <person name="Ivors K.L."/>
            <person name="Jones R.W."/>
            <person name="Kamoun S."/>
            <person name="Krampis K."/>
            <person name="Lamour K.H."/>
            <person name="Lee M.K."/>
            <person name="McDonald W.H."/>
            <person name="Medina M."/>
            <person name="Meijer H.J."/>
            <person name="Nordberg E.K."/>
            <person name="Maclean D.J."/>
            <person name="Ospina-Giraldo M.D."/>
            <person name="Morris P.F."/>
            <person name="Phuntumart V."/>
            <person name="Putnam N.H."/>
            <person name="Rash S."/>
            <person name="Rose J.K."/>
            <person name="Sakihama Y."/>
            <person name="Salamov A.A."/>
            <person name="Savidor A."/>
            <person name="Scheuring C.F."/>
            <person name="Smith B.M."/>
            <person name="Sobral B.W."/>
            <person name="Terry A."/>
            <person name="Torto-Alalibo T.A."/>
            <person name="Win J."/>
            <person name="Xu Z."/>
            <person name="Zhang H."/>
            <person name="Grigoriev I.V."/>
            <person name="Rokhsar D.S."/>
            <person name="Boore J.L."/>
        </authorList>
    </citation>
    <scope>NUCLEOTIDE SEQUENCE [LARGE SCALE GENOMIC DNA]</scope>
    <source>
        <strain evidence="4 5">P6497</strain>
    </source>
</reference>
<protein>
    <recommendedName>
        <fullName evidence="3">DUF1279 domain-containing protein</fullName>
    </recommendedName>
</protein>
<keyword evidence="2" id="KW-0472">Membrane</keyword>
<evidence type="ECO:0000256" key="1">
    <source>
        <dbReference type="SAM" id="MobiDB-lite"/>
    </source>
</evidence>
<dbReference type="InParanoid" id="G4Z243"/>
<feature type="compositionally biased region" description="Polar residues" evidence="1">
    <location>
        <begin position="51"/>
        <end position="68"/>
    </location>
</feature>
<dbReference type="KEGG" id="psoj:PHYSODRAFT_256309"/>
<evidence type="ECO:0000313" key="5">
    <source>
        <dbReference type="Proteomes" id="UP000002640"/>
    </source>
</evidence>
<evidence type="ECO:0000256" key="2">
    <source>
        <dbReference type="SAM" id="Phobius"/>
    </source>
</evidence>
<dbReference type="Pfam" id="PF06916">
    <property type="entry name" value="FAM210A-B_dom"/>
    <property type="match status" value="1"/>
</dbReference>
<dbReference type="EMBL" id="JH159153">
    <property type="protein sequence ID" value="EGZ21378.1"/>
    <property type="molecule type" value="Genomic_DNA"/>
</dbReference>
<feature type="domain" description="DUF1279" evidence="3">
    <location>
        <begin position="87"/>
        <end position="200"/>
    </location>
</feature>
<feature type="region of interest" description="Disordered" evidence="1">
    <location>
        <begin position="44"/>
        <end position="78"/>
    </location>
</feature>
<keyword evidence="2" id="KW-1133">Transmembrane helix</keyword>